<gene>
    <name evidence="1" type="ordered locus">Mpal_1580</name>
</gene>
<dbReference type="EMBL" id="CP001338">
    <property type="protein sequence ID" value="ACL16892.1"/>
    <property type="molecule type" value="Genomic_DNA"/>
</dbReference>
<dbReference type="KEGG" id="mpl:Mpal_1580"/>
<dbReference type="AlphaFoldDB" id="B8GIS9"/>
<dbReference type="Proteomes" id="UP000002457">
    <property type="component" value="Chromosome"/>
</dbReference>
<keyword evidence="2" id="KW-1185">Reference proteome</keyword>
<dbReference type="HOGENOM" id="CLU_1870765_0_0_2"/>
<dbReference type="RefSeq" id="WP_012618211.1">
    <property type="nucleotide sequence ID" value="NC_011832.1"/>
</dbReference>
<protein>
    <submittedName>
        <fullName evidence="1">Uncharacterized protein</fullName>
    </submittedName>
</protein>
<reference evidence="1 2" key="1">
    <citation type="journal article" date="2015" name="Genome Announc.">
        <title>Complete Genome Sequence of Methanosphaerula palustris E1-9CT, a Hydrogenotrophic Methanogen Isolated from a Minerotrophic Fen Peatland.</title>
        <authorList>
            <person name="Cadillo-Quiroz H."/>
            <person name="Browne P."/>
            <person name="Kyrpides N."/>
            <person name="Woyke T."/>
            <person name="Goodwin L."/>
            <person name="Detter C."/>
            <person name="Yavitt J.B."/>
            <person name="Zinder S.H."/>
        </authorList>
    </citation>
    <scope>NUCLEOTIDE SEQUENCE [LARGE SCALE GENOMIC DNA]</scope>
    <source>
        <strain evidence="2">ATCC BAA-1556 / DSM 19958 / E1-9c</strain>
    </source>
</reference>
<dbReference type="GeneID" id="7271125"/>
<name>B8GIS9_METPE</name>
<proteinExistence type="predicted"/>
<organism evidence="1 2">
    <name type="scientific">Methanosphaerula palustris (strain ATCC BAA-1556 / DSM 19958 / E1-9c)</name>
    <dbReference type="NCBI Taxonomy" id="521011"/>
    <lineage>
        <taxon>Archaea</taxon>
        <taxon>Methanobacteriati</taxon>
        <taxon>Methanobacteriota</taxon>
        <taxon>Stenosarchaea group</taxon>
        <taxon>Methanomicrobia</taxon>
        <taxon>Methanomicrobiales</taxon>
        <taxon>Methanoregulaceae</taxon>
        <taxon>Methanosphaerula</taxon>
    </lineage>
</organism>
<accession>B8GIS9</accession>
<evidence type="ECO:0000313" key="1">
    <source>
        <dbReference type="EMBL" id="ACL16892.1"/>
    </source>
</evidence>
<evidence type="ECO:0000313" key="2">
    <source>
        <dbReference type="Proteomes" id="UP000002457"/>
    </source>
</evidence>
<sequence>MNDEIVIAQSDCTEQDNPGLLVKLIGTKTGVCVKYAHVEGDEGNLSVDWEKVLKHVPKSAMLKELWGRTQTHKDGSSHRQKRGYRCIPKGCSICGGDLFQMHFPFGQKTLTCLECNEKITYNREVDLKDFPPSLWI</sequence>